<comment type="caution">
    <text evidence="1">The sequence shown here is derived from an EMBL/GenBank/DDBJ whole genome shotgun (WGS) entry which is preliminary data.</text>
</comment>
<sequence length="257" mass="28589">MIHFDPSTSIQLTSDNTAIQEHPLRIHRSRQCLQPRYFLPLTYTAQKREVTPYNPPNSTQANMLVLANLFSTICILGSTVGVTAGWRNITIDDQFGDERTLIVPTFIPVDDWIIGGIGGSAIPNRSLAYNGTWRDSTHWIGTQATSVNFGFTGACLYVYCVALNLARGSELHAFADYKLVIDGELVGRYTRITEETYGPQYVFNTLVYDNATLENKVHNFSVVLDSTEQPVFLLFEYAVYTIVGENAVGTTTPTLST</sequence>
<dbReference type="AlphaFoldDB" id="A0A9P6A0M7"/>
<dbReference type="Proteomes" id="UP000807025">
    <property type="component" value="Unassembled WGS sequence"/>
</dbReference>
<dbReference type="Gene3D" id="2.60.120.260">
    <property type="entry name" value="Galactose-binding domain-like"/>
    <property type="match status" value="1"/>
</dbReference>
<reference evidence="1" key="1">
    <citation type="submission" date="2020-11" db="EMBL/GenBank/DDBJ databases">
        <authorList>
            <consortium name="DOE Joint Genome Institute"/>
            <person name="Ahrendt S."/>
            <person name="Riley R."/>
            <person name="Andreopoulos W."/>
            <person name="Labutti K."/>
            <person name="Pangilinan J."/>
            <person name="Ruiz-Duenas F.J."/>
            <person name="Barrasa J.M."/>
            <person name="Sanchez-Garcia M."/>
            <person name="Camarero S."/>
            <person name="Miyauchi S."/>
            <person name="Serrano A."/>
            <person name="Linde D."/>
            <person name="Babiker R."/>
            <person name="Drula E."/>
            <person name="Ayuso-Fernandez I."/>
            <person name="Pacheco R."/>
            <person name="Padilla G."/>
            <person name="Ferreira P."/>
            <person name="Barriuso J."/>
            <person name="Kellner H."/>
            <person name="Castanera R."/>
            <person name="Alfaro M."/>
            <person name="Ramirez L."/>
            <person name="Pisabarro A.G."/>
            <person name="Kuo A."/>
            <person name="Tritt A."/>
            <person name="Lipzen A."/>
            <person name="He G."/>
            <person name="Yan M."/>
            <person name="Ng V."/>
            <person name="Cullen D."/>
            <person name="Martin F."/>
            <person name="Rosso M.-N."/>
            <person name="Henrissat B."/>
            <person name="Hibbett D."/>
            <person name="Martinez A.T."/>
            <person name="Grigoriev I.V."/>
        </authorList>
    </citation>
    <scope>NUCLEOTIDE SEQUENCE</scope>
    <source>
        <strain evidence="1">ATCC 90797</strain>
    </source>
</reference>
<gene>
    <name evidence="1" type="ORF">BDN71DRAFT_636784</name>
</gene>
<evidence type="ECO:0000313" key="2">
    <source>
        <dbReference type="Proteomes" id="UP000807025"/>
    </source>
</evidence>
<organism evidence="1 2">
    <name type="scientific">Pleurotus eryngii</name>
    <name type="common">Boletus of the steppes</name>
    <dbReference type="NCBI Taxonomy" id="5323"/>
    <lineage>
        <taxon>Eukaryota</taxon>
        <taxon>Fungi</taxon>
        <taxon>Dikarya</taxon>
        <taxon>Basidiomycota</taxon>
        <taxon>Agaricomycotina</taxon>
        <taxon>Agaricomycetes</taxon>
        <taxon>Agaricomycetidae</taxon>
        <taxon>Agaricales</taxon>
        <taxon>Pleurotineae</taxon>
        <taxon>Pleurotaceae</taxon>
        <taxon>Pleurotus</taxon>
    </lineage>
</organism>
<keyword evidence="2" id="KW-1185">Reference proteome</keyword>
<proteinExistence type="predicted"/>
<evidence type="ECO:0000313" key="1">
    <source>
        <dbReference type="EMBL" id="KAF9497111.1"/>
    </source>
</evidence>
<dbReference type="OrthoDB" id="2758521at2759"/>
<accession>A0A9P6A0M7</accession>
<protein>
    <submittedName>
        <fullName evidence="1">Uncharacterized protein</fullName>
    </submittedName>
</protein>
<name>A0A9P6A0M7_PLEER</name>
<dbReference type="EMBL" id="MU154546">
    <property type="protein sequence ID" value="KAF9497111.1"/>
    <property type="molecule type" value="Genomic_DNA"/>
</dbReference>